<dbReference type="SUPFAM" id="SSF47598">
    <property type="entry name" value="Ribbon-helix-helix"/>
    <property type="match status" value="1"/>
</dbReference>
<dbReference type="InterPro" id="IPR005569">
    <property type="entry name" value="Arc_DNA-bd_dom"/>
</dbReference>
<keyword evidence="3" id="KW-0238">DNA-binding</keyword>
<dbReference type="GO" id="GO:0003677">
    <property type="term" value="F:DNA binding"/>
    <property type="evidence" value="ECO:0007669"/>
    <property type="project" value="UniProtKB-KW"/>
</dbReference>
<name>A0A506U8U7_9HYPH</name>
<feature type="region of interest" description="Disordered" evidence="1">
    <location>
        <begin position="145"/>
        <end position="173"/>
    </location>
</feature>
<dbReference type="RefSeq" id="WP_141149184.1">
    <property type="nucleotide sequence ID" value="NZ_VHLG01000006.1"/>
</dbReference>
<dbReference type="Pfam" id="PF03869">
    <property type="entry name" value="Arc"/>
    <property type="match status" value="1"/>
</dbReference>
<sequence>MAENRSKSDGFMLRFPPEMRNHVKEAADANGRSMNAEIIHRIEAYDELLKKVDDADKNLAMLNAGFLKMLPQYQGSKKLIKQWIDLANIAQPFMLEVLNDLFDNHDGLADEDIDAAQDIVKKLHTNIEETNAIIADMVKQHRPEEVLKKINERPSSSEPGSPKQPPEESEDQE</sequence>
<dbReference type="OrthoDB" id="6890552at2"/>
<protein>
    <submittedName>
        <fullName evidence="3">Arc family DNA-binding protein</fullName>
    </submittedName>
</protein>
<proteinExistence type="predicted"/>
<evidence type="ECO:0000313" key="4">
    <source>
        <dbReference type="Proteomes" id="UP000318801"/>
    </source>
</evidence>
<evidence type="ECO:0000256" key="1">
    <source>
        <dbReference type="SAM" id="MobiDB-lite"/>
    </source>
</evidence>
<dbReference type="InterPro" id="IPR013321">
    <property type="entry name" value="Arc_rbn_hlx_hlx"/>
</dbReference>
<dbReference type="AlphaFoldDB" id="A0A506U8U7"/>
<dbReference type="EMBL" id="VHLG01000006">
    <property type="protein sequence ID" value="TPW30320.1"/>
    <property type="molecule type" value="Genomic_DNA"/>
</dbReference>
<organism evidence="3 4">
    <name type="scientific">Martelella alba</name>
    <dbReference type="NCBI Taxonomy" id="2590451"/>
    <lineage>
        <taxon>Bacteria</taxon>
        <taxon>Pseudomonadati</taxon>
        <taxon>Pseudomonadota</taxon>
        <taxon>Alphaproteobacteria</taxon>
        <taxon>Hyphomicrobiales</taxon>
        <taxon>Aurantimonadaceae</taxon>
        <taxon>Martelella</taxon>
    </lineage>
</organism>
<evidence type="ECO:0000259" key="2">
    <source>
        <dbReference type="Pfam" id="PF03869"/>
    </source>
</evidence>
<evidence type="ECO:0000313" key="3">
    <source>
        <dbReference type="EMBL" id="TPW30320.1"/>
    </source>
</evidence>
<dbReference type="Proteomes" id="UP000318801">
    <property type="component" value="Unassembled WGS sequence"/>
</dbReference>
<reference evidence="3 4" key="1">
    <citation type="submission" date="2019-06" db="EMBL/GenBank/DDBJ databases">
        <authorList>
            <person name="Li M."/>
        </authorList>
    </citation>
    <scope>NUCLEOTIDE SEQUENCE [LARGE SCALE GENOMIC DNA]</scope>
    <source>
        <strain evidence="3 4">BGMRC2036</strain>
    </source>
</reference>
<comment type="caution">
    <text evidence="3">The sequence shown here is derived from an EMBL/GenBank/DDBJ whole genome shotgun (WGS) entry which is preliminary data.</text>
</comment>
<dbReference type="InterPro" id="IPR010985">
    <property type="entry name" value="Ribbon_hlx_hlx"/>
</dbReference>
<accession>A0A506U8U7</accession>
<gene>
    <name evidence="3" type="ORF">FJU08_11615</name>
</gene>
<feature type="domain" description="Arc-like DNA binding" evidence="2">
    <location>
        <begin position="6"/>
        <end position="43"/>
    </location>
</feature>
<dbReference type="GO" id="GO:0006355">
    <property type="term" value="P:regulation of DNA-templated transcription"/>
    <property type="evidence" value="ECO:0007669"/>
    <property type="project" value="InterPro"/>
</dbReference>
<dbReference type="Gene3D" id="1.10.1220.10">
    <property type="entry name" value="Met repressor-like"/>
    <property type="match status" value="1"/>
</dbReference>
<keyword evidence="4" id="KW-1185">Reference proteome</keyword>